<organism evidence="1 2">
    <name type="scientific">Caballeronia sordidicola</name>
    <name type="common">Burkholderia sordidicola</name>
    <dbReference type="NCBI Taxonomy" id="196367"/>
    <lineage>
        <taxon>Bacteria</taxon>
        <taxon>Pseudomonadati</taxon>
        <taxon>Pseudomonadota</taxon>
        <taxon>Betaproteobacteria</taxon>
        <taxon>Burkholderiales</taxon>
        <taxon>Burkholderiaceae</taxon>
        <taxon>Caballeronia</taxon>
    </lineage>
</organism>
<dbReference type="AlphaFoldDB" id="A0A226WME7"/>
<accession>A0A226WME7</accession>
<reference evidence="2" key="1">
    <citation type="submission" date="2017-01" db="EMBL/GenBank/DDBJ databases">
        <title>Genome Analysis of Deinococcus marmoris KOPRI26562.</title>
        <authorList>
            <person name="Kim J.H."/>
            <person name="Oh H.-M."/>
        </authorList>
    </citation>
    <scope>NUCLEOTIDE SEQUENCE [LARGE SCALE GENOMIC DNA]</scope>
    <source>
        <strain evidence="2">PAMC 26633</strain>
    </source>
</reference>
<gene>
    <name evidence="1" type="ORF">BSU04_42880</name>
</gene>
<dbReference type="Proteomes" id="UP000214720">
    <property type="component" value="Unassembled WGS sequence"/>
</dbReference>
<sequence length="47" mass="4971">MTTDEIGVTVKPVGPRKLTLAEKLAKFDPATHGGEAMATGRIGVEEF</sequence>
<evidence type="ECO:0000313" key="2">
    <source>
        <dbReference type="Proteomes" id="UP000214720"/>
    </source>
</evidence>
<comment type="caution">
    <text evidence="1">The sequence shown here is derived from an EMBL/GenBank/DDBJ whole genome shotgun (WGS) entry which is preliminary data.</text>
</comment>
<evidence type="ECO:0000313" key="1">
    <source>
        <dbReference type="EMBL" id="OXC72374.1"/>
    </source>
</evidence>
<dbReference type="EMBL" id="MTHB01000278">
    <property type="protein sequence ID" value="OXC72374.1"/>
    <property type="molecule type" value="Genomic_DNA"/>
</dbReference>
<name>A0A226WME7_CABSO</name>
<protein>
    <submittedName>
        <fullName evidence="1">Programmed cell death antitoxin MazE</fullName>
    </submittedName>
</protein>
<proteinExistence type="predicted"/>